<evidence type="ECO:0000256" key="1">
    <source>
        <dbReference type="SAM" id="MobiDB-lite"/>
    </source>
</evidence>
<accession>A0ABQ7GL00</accession>
<feature type="region of interest" description="Disordered" evidence="1">
    <location>
        <begin position="1"/>
        <end position="20"/>
    </location>
</feature>
<organism evidence="2 3">
    <name type="scientific">Dunaliella salina</name>
    <name type="common">Green alga</name>
    <name type="synonym">Protococcus salinus</name>
    <dbReference type="NCBI Taxonomy" id="3046"/>
    <lineage>
        <taxon>Eukaryota</taxon>
        <taxon>Viridiplantae</taxon>
        <taxon>Chlorophyta</taxon>
        <taxon>core chlorophytes</taxon>
        <taxon>Chlorophyceae</taxon>
        <taxon>CS clade</taxon>
        <taxon>Chlamydomonadales</taxon>
        <taxon>Dunaliellaceae</taxon>
        <taxon>Dunaliella</taxon>
    </lineage>
</organism>
<sequence length="261" mass="27613">MHPPTGGSAPSPQGAEKDYYVDSKGHSMALVSPFAQAACVPDMQTGPPSGFLSGPPSGPPSEPPSGMGRRQSSRLSTVLSWKLSSMEHSSACVSMEATHWSQGSRACKSEEVSHALHQSTGLSRKSTGGALTSSSHKKYMRKLSCDSVRTLTHDNVMDRWSGCSKDATIADHNAHQVGDVPQEAQTNGVALLEHKGSKHEPKRPGETTTNSGERPQGIKALSTLLQKVKGWNEKRCAAVDPGMAAPTSPSSVREALKSIFG</sequence>
<evidence type="ECO:0000313" key="3">
    <source>
        <dbReference type="Proteomes" id="UP000815325"/>
    </source>
</evidence>
<reference evidence="2" key="1">
    <citation type="submission" date="2017-08" db="EMBL/GenBank/DDBJ databases">
        <authorList>
            <person name="Polle J.E."/>
            <person name="Barry K."/>
            <person name="Cushman J."/>
            <person name="Schmutz J."/>
            <person name="Tran D."/>
            <person name="Hathwaick L.T."/>
            <person name="Yim W.C."/>
            <person name="Jenkins J."/>
            <person name="Mckie-Krisberg Z.M."/>
            <person name="Prochnik S."/>
            <person name="Lindquist E."/>
            <person name="Dockter R.B."/>
            <person name="Adam C."/>
            <person name="Molina H."/>
            <person name="Bunkerborg J."/>
            <person name="Jin E."/>
            <person name="Buchheim M."/>
            <person name="Magnuson J."/>
        </authorList>
    </citation>
    <scope>NUCLEOTIDE SEQUENCE</scope>
    <source>
        <strain evidence="2">CCAP 19/18</strain>
    </source>
</reference>
<dbReference type="EMBL" id="MU069713">
    <property type="protein sequence ID" value="KAF5835277.1"/>
    <property type="molecule type" value="Genomic_DNA"/>
</dbReference>
<comment type="caution">
    <text evidence="2">The sequence shown here is derived from an EMBL/GenBank/DDBJ whole genome shotgun (WGS) entry which is preliminary data.</text>
</comment>
<keyword evidence="3" id="KW-1185">Reference proteome</keyword>
<evidence type="ECO:0000313" key="2">
    <source>
        <dbReference type="EMBL" id="KAF5835277.1"/>
    </source>
</evidence>
<feature type="compositionally biased region" description="Low complexity" evidence="1">
    <location>
        <begin position="46"/>
        <end position="55"/>
    </location>
</feature>
<protein>
    <recommendedName>
        <fullName evidence="4">Encoded protein</fullName>
    </recommendedName>
</protein>
<dbReference type="Proteomes" id="UP000815325">
    <property type="component" value="Unassembled WGS sequence"/>
</dbReference>
<name>A0ABQ7GL00_DUNSA</name>
<feature type="region of interest" description="Disordered" evidence="1">
    <location>
        <begin position="40"/>
        <end position="77"/>
    </location>
</feature>
<proteinExistence type="predicted"/>
<evidence type="ECO:0008006" key="4">
    <source>
        <dbReference type="Google" id="ProtNLM"/>
    </source>
</evidence>
<feature type="region of interest" description="Disordered" evidence="1">
    <location>
        <begin position="241"/>
        <end position="261"/>
    </location>
</feature>
<feature type="compositionally biased region" description="Basic and acidic residues" evidence="1">
    <location>
        <begin position="193"/>
        <end position="205"/>
    </location>
</feature>
<feature type="region of interest" description="Disordered" evidence="1">
    <location>
        <begin position="193"/>
        <end position="217"/>
    </location>
</feature>
<gene>
    <name evidence="2" type="ORF">DUNSADRAFT_7602</name>
</gene>